<name>W6YQH4_COCMI</name>
<reference evidence="2 3" key="1">
    <citation type="journal article" date="2013" name="PLoS Genet.">
        <title>Comparative genome structure, secondary metabolite, and effector coding capacity across Cochliobolus pathogens.</title>
        <authorList>
            <person name="Condon B.J."/>
            <person name="Leng Y."/>
            <person name="Wu D."/>
            <person name="Bushley K.E."/>
            <person name="Ohm R.A."/>
            <person name="Otillar R."/>
            <person name="Martin J."/>
            <person name="Schackwitz W."/>
            <person name="Grimwood J."/>
            <person name="MohdZainudin N."/>
            <person name="Xue C."/>
            <person name="Wang R."/>
            <person name="Manning V.A."/>
            <person name="Dhillon B."/>
            <person name="Tu Z.J."/>
            <person name="Steffenson B.J."/>
            <person name="Salamov A."/>
            <person name="Sun H."/>
            <person name="Lowry S."/>
            <person name="LaButti K."/>
            <person name="Han J."/>
            <person name="Copeland A."/>
            <person name="Lindquist E."/>
            <person name="Barry K."/>
            <person name="Schmutz J."/>
            <person name="Baker S.E."/>
            <person name="Ciuffetti L.M."/>
            <person name="Grigoriev I.V."/>
            <person name="Zhong S."/>
            <person name="Turgeon B.G."/>
        </authorList>
    </citation>
    <scope>NUCLEOTIDE SEQUENCE [LARGE SCALE GENOMIC DNA]</scope>
    <source>
        <strain evidence="2 3">ATCC 44560</strain>
    </source>
</reference>
<dbReference type="eggNOG" id="ENOG502RA2B">
    <property type="taxonomic scope" value="Eukaryota"/>
</dbReference>
<evidence type="ECO:0000313" key="3">
    <source>
        <dbReference type="Proteomes" id="UP000054032"/>
    </source>
</evidence>
<dbReference type="SUPFAM" id="SSF51182">
    <property type="entry name" value="RmlC-like cupins"/>
    <property type="match status" value="1"/>
</dbReference>
<organism evidence="2 3">
    <name type="scientific">Bipolaris oryzae ATCC 44560</name>
    <dbReference type="NCBI Taxonomy" id="930090"/>
    <lineage>
        <taxon>Eukaryota</taxon>
        <taxon>Fungi</taxon>
        <taxon>Dikarya</taxon>
        <taxon>Ascomycota</taxon>
        <taxon>Pezizomycotina</taxon>
        <taxon>Dothideomycetes</taxon>
        <taxon>Pleosporomycetidae</taxon>
        <taxon>Pleosporales</taxon>
        <taxon>Pleosporineae</taxon>
        <taxon>Pleosporaceae</taxon>
        <taxon>Bipolaris</taxon>
    </lineage>
</organism>
<evidence type="ECO:0000313" key="2">
    <source>
        <dbReference type="EMBL" id="EUC39910.1"/>
    </source>
</evidence>
<dbReference type="PANTHER" id="PTHR36448">
    <property type="entry name" value="BLR7373 PROTEIN"/>
    <property type="match status" value="1"/>
</dbReference>
<dbReference type="EMBL" id="KI964224">
    <property type="protein sequence ID" value="EUC39910.1"/>
    <property type="molecule type" value="Genomic_DNA"/>
</dbReference>
<evidence type="ECO:0000259" key="1">
    <source>
        <dbReference type="Pfam" id="PF00190"/>
    </source>
</evidence>
<dbReference type="HOGENOM" id="CLU_084522_1_0_1"/>
<dbReference type="InterPro" id="IPR047121">
    <property type="entry name" value="YjiB-like"/>
</dbReference>
<dbReference type="Proteomes" id="UP000054032">
    <property type="component" value="Unassembled WGS sequence"/>
</dbReference>
<dbReference type="PANTHER" id="PTHR36448:SF2">
    <property type="entry name" value="CUPIN TYPE-1 DOMAIN-CONTAINING PROTEIN"/>
    <property type="match status" value="1"/>
</dbReference>
<proteinExistence type="predicted"/>
<dbReference type="Gene3D" id="2.60.120.10">
    <property type="entry name" value="Jelly Rolls"/>
    <property type="match status" value="1"/>
</dbReference>
<dbReference type="AlphaFoldDB" id="W6YQH4"/>
<dbReference type="OrthoDB" id="2446447at2759"/>
<protein>
    <recommendedName>
        <fullName evidence="1">Cupin type-1 domain-containing protein</fullName>
    </recommendedName>
</protein>
<keyword evidence="3" id="KW-1185">Reference proteome</keyword>
<dbReference type="KEGG" id="bor:COCMIDRAFT_110180"/>
<dbReference type="Pfam" id="PF00190">
    <property type="entry name" value="Cupin_1"/>
    <property type="match status" value="1"/>
</dbReference>
<dbReference type="InterPro" id="IPR011051">
    <property type="entry name" value="RmlC_Cupin_sf"/>
</dbReference>
<dbReference type="InterPro" id="IPR006045">
    <property type="entry name" value="Cupin_1"/>
</dbReference>
<gene>
    <name evidence="2" type="ORF">COCMIDRAFT_110180</name>
</gene>
<dbReference type="GeneID" id="19119559"/>
<dbReference type="RefSeq" id="XP_007693571.1">
    <property type="nucleotide sequence ID" value="XM_007695381.1"/>
</dbReference>
<dbReference type="CDD" id="cd02219">
    <property type="entry name" value="cupin_YjlB-like"/>
    <property type="match status" value="1"/>
</dbReference>
<feature type="domain" description="Cupin type-1" evidence="1">
    <location>
        <begin position="59"/>
        <end position="112"/>
    </location>
</feature>
<accession>W6YQH4</accession>
<dbReference type="InterPro" id="IPR014710">
    <property type="entry name" value="RmlC-like_jellyroll"/>
</dbReference>
<sequence>MSVVWPEQYTLPGSTYVPNSILPVLIYRNVLPTPINSELTKNICEGNDWEKRGEWGEIRIPHFHPNTHECYVIIRGSSCLALGRAEEDEGTDGVEIDIRMGDVIVIPAGVSHRSLRSEGGFRYIGLYPKDAPRWRNNHCKGEGSMRALAEEIKNVPVPDSDPVFGVNGPLSKIWKSKLAGDRAKI</sequence>